<dbReference type="OrthoDB" id="617191at2759"/>
<dbReference type="AlphaFoldDB" id="A0A8T3BW42"/>
<evidence type="ECO:0000256" key="2">
    <source>
        <dbReference type="SAM" id="Phobius"/>
    </source>
</evidence>
<evidence type="ECO:0000313" key="3">
    <source>
        <dbReference type="EMBL" id="KAI0523164.1"/>
    </source>
</evidence>
<feature type="transmembrane region" description="Helical" evidence="2">
    <location>
        <begin position="858"/>
        <end position="876"/>
    </location>
</feature>
<proteinExistence type="predicted"/>
<organism evidence="3 4">
    <name type="scientific">Dendrobium nobile</name>
    <name type="common">Orchid</name>
    <dbReference type="NCBI Taxonomy" id="94219"/>
    <lineage>
        <taxon>Eukaryota</taxon>
        <taxon>Viridiplantae</taxon>
        <taxon>Streptophyta</taxon>
        <taxon>Embryophyta</taxon>
        <taxon>Tracheophyta</taxon>
        <taxon>Spermatophyta</taxon>
        <taxon>Magnoliopsida</taxon>
        <taxon>Liliopsida</taxon>
        <taxon>Asparagales</taxon>
        <taxon>Orchidaceae</taxon>
        <taxon>Epidendroideae</taxon>
        <taxon>Malaxideae</taxon>
        <taxon>Dendrobiinae</taxon>
        <taxon>Dendrobium</taxon>
    </lineage>
</organism>
<evidence type="ECO:0000256" key="1">
    <source>
        <dbReference type="SAM" id="MobiDB-lite"/>
    </source>
</evidence>
<keyword evidence="2" id="KW-1133">Transmembrane helix</keyword>
<name>A0A8T3BW42_DENNO</name>
<keyword evidence="4" id="KW-1185">Reference proteome</keyword>
<comment type="caution">
    <text evidence="3">The sequence shown here is derived from an EMBL/GenBank/DDBJ whole genome shotgun (WGS) entry which is preliminary data.</text>
</comment>
<evidence type="ECO:0000313" key="4">
    <source>
        <dbReference type="Proteomes" id="UP000829196"/>
    </source>
</evidence>
<evidence type="ECO:0008006" key="5">
    <source>
        <dbReference type="Google" id="ProtNLM"/>
    </source>
</evidence>
<feature type="transmembrane region" description="Helical" evidence="2">
    <location>
        <begin position="888"/>
        <end position="907"/>
    </location>
</feature>
<feature type="transmembrane region" description="Helical" evidence="2">
    <location>
        <begin position="671"/>
        <end position="691"/>
    </location>
</feature>
<dbReference type="EMBL" id="JAGYWB010000005">
    <property type="protein sequence ID" value="KAI0523164.1"/>
    <property type="molecule type" value="Genomic_DNA"/>
</dbReference>
<feature type="compositionally biased region" description="Low complexity" evidence="1">
    <location>
        <begin position="1040"/>
        <end position="1060"/>
    </location>
</feature>
<feature type="region of interest" description="Disordered" evidence="1">
    <location>
        <begin position="987"/>
        <end position="1009"/>
    </location>
</feature>
<protein>
    <recommendedName>
        <fullName evidence="5">Bacterial Ig-like domain-containing protein</fullName>
    </recommendedName>
</protein>
<keyword evidence="2" id="KW-0472">Membrane</keyword>
<dbReference type="Proteomes" id="UP000829196">
    <property type="component" value="Unassembled WGS sequence"/>
</dbReference>
<feature type="transmembrane region" description="Helical" evidence="2">
    <location>
        <begin position="703"/>
        <end position="726"/>
    </location>
</feature>
<feature type="transmembrane region" description="Helical" evidence="2">
    <location>
        <begin position="629"/>
        <end position="650"/>
    </location>
</feature>
<dbReference type="PANTHER" id="PTHR34677:SF1">
    <property type="entry name" value="TRANSMEMBRANE PROTEIN"/>
    <property type="match status" value="1"/>
</dbReference>
<reference evidence="3" key="1">
    <citation type="journal article" date="2022" name="Front. Genet.">
        <title>Chromosome-Scale Assembly of the Dendrobium nobile Genome Provides Insights Into the Molecular Mechanism of the Biosynthesis of the Medicinal Active Ingredient of Dendrobium.</title>
        <authorList>
            <person name="Xu Q."/>
            <person name="Niu S.-C."/>
            <person name="Li K.-L."/>
            <person name="Zheng P.-J."/>
            <person name="Zhang X.-J."/>
            <person name="Jia Y."/>
            <person name="Liu Y."/>
            <person name="Niu Y.-X."/>
            <person name="Yu L.-H."/>
            <person name="Chen D.-F."/>
            <person name="Zhang G.-Q."/>
        </authorList>
    </citation>
    <scope>NUCLEOTIDE SEQUENCE</scope>
    <source>
        <tissue evidence="3">Leaf</tissue>
    </source>
</reference>
<gene>
    <name evidence="3" type="ORF">KFK09_005556</name>
</gene>
<feature type="region of interest" description="Disordered" evidence="1">
    <location>
        <begin position="1023"/>
        <end position="1069"/>
    </location>
</feature>
<dbReference type="PANTHER" id="PTHR34677">
    <property type="match status" value="1"/>
</dbReference>
<feature type="transmembrane region" description="Helical" evidence="2">
    <location>
        <begin position="919"/>
        <end position="936"/>
    </location>
</feature>
<keyword evidence="2" id="KW-0812">Transmembrane</keyword>
<sequence>MMGLRRRGQWLPPLLSWVAIVVAFGTFGGAGSEISLRFVKTPRQISAFDSAAFEFEVFDETSGAACSDCVVRCKLDNNSYSDCNTGRINYSRLSEGDHMFEACVSGSLGLRCDSYNWTIDTVPPTAYVSAPMPFTKESNVSVNILFSEPCTGGGGFRCSPDYCSLLVYGAGHVFPASLKVLQPDLEFSVHVGISTDIQYGRLVLVMDKNFCTDGAGNTFTRKLNSRFFLHFDRRPVFMNIRTRIPHKLLEFDGNIRRVDATNNKRDLRIYLYFSEPILNSSVQVLSALRASSGFLLPINGSTRGNRRLEYKVIGVSSMDVVTINCAASSILSRQGTPVSASDPFTFLYDVQRPVVRLGTTADLRTRERNIPVVIKFLKPVFYFNSSSLLISGGHFVSFREVSKSIYTGIIQADDGIVSLEVPENSTEDIAGNKNLASNHLRVRHYSVPILSAMVSTIATATFAATAMAAAFLTVTTASLLSSGVFSRPTTCLILEPTKNLVRIACHIQVFALSKWLTAVMPIEYYEFARGIEWSIPYINLPWESEGMDSFLKDSSFPVVTYSELSEGNGLNSFGPMTIVNGDSKTTLYGKPLSPTEYWAFLENQNMKPEAEFIMTSQSSDVWKYFGRNMFWLAVIGGGLIALHVIFFLILRLRRRCLEKKNEFGALVCPRLEIFLLLLALPSICQASSTLIRGRSTTGITIGIILLGIATSLLISLFLFLSIGITLGKLLQYKEVHQEGQEFHWYNEVVRIFLGPGKRGQWTWRDQSNSINLARFGPLFEDLRGPPKYMLSQISGGIGNSNKGDRIIASEDENEDAEAPFIQKLFGILRIYYTLLESAKRVSFGIVAGAYYKENSSKVPTLVVLSITSFQLFFLVLKKPFIKKKVQLVEIISVMSEVGVLGLCLVLLENDLSDAGQRRVGYSMLALFVFSFLTQMINEWYALYKQTVRLSSGGNSFFHGFKTAVIGLMLLVLPSNLLKDWREEFDSNQGEGGGLPFSSSGEQQRSSGERPWLRQLRELAKASFSKDHGGTVTDPSSSRNWSGGFWSGKRSRSSSVTSSTDFKAKGDMKAKSKGLYNDLELIFSSK</sequence>
<accession>A0A8T3BW42</accession>
<feature type="transmembrane region" description="Helical" evidence="2">
    <location>
        <begin position="956"/>
        <end position="977"/>
    </location>
</feature>